<feature type="non-terminal residue" evidence="4">
    <location>
        <position position="295"/>
    </location>
</feature>
<feature type="non-terminal residue" evidence="4">
    <location>
        <position position="1"/>
    </location>
</feature>
<dbReference type="InterPro" id="IPR000863">
    <property type="entry name" value="Sulfotransferase_dom"/>
</dbReference>
<evidence type="ECO:0000313" key="4">
    <source>
        <dbReference type="EMBL" id="GMR46406.1"/>
    </source>
</evidence>
<dbReference type="GO" id="GO:0008146">
    <property type="term" value="F:sulfotransferase activity"/>
    <property type="evidence" value="ECO:0007669"/>
    <property type="project" value="InterPro"/>
</dbReference>
<feature type="domain" description="Sulfotransferase" evidence="3">
    <location>
        <begin position="41"/>
        <end position="290"/>
    </location>
</feature>
<organism evidence="4 5">
    <name type="scientific">Pristionchus mayeri</name>
    <dbReference type="NCBI Taxonomy" id="1317129"/>
    <lineage>
        <taxon>Eukaryota</taxon>
        <taxon>Metazoa</taxon>
        <taxon>Ecdysozoa</taxon>
        <taxon>Nematoda</taxon>
        <taxon>Chromadorea</taxon>
        <taxon>Rhabditida</taxon>
        <taxon>Rhabditina</taxon>
        <taxon>Diplogasteromorpha</taxon>
        <taxon>Diplogasteroidea</taxon>
        <taxon>Neodiplogasteridae</taxon>
        <taxon>Pristionchus</taxon>
    </lineage>
</organism>
<evidence type="ECO:0000256" key="1">
    <source>
        <dbReference type="ARBA" id="ARBA00005771"/>
    </source>
</evidence>
<name>A0AAN5CL63_9BILA</name>
<dbReference type="EMBL" id="BTRK01000004">
    <property type="protein sequence ID" value="GMR46406.1"/>
    <property type="molecule type" value="Genomic_DNA"/>
</dbReference>
<dbReference type="InterPro" id="IPR027417">
    <property type="entry name" value="P-loop_NTPase"/>
</dbReference>
<dbReference type="Pfam" id="PF00685">
    <property type="entry name" value="Sulfotransfer_1"/>
    <property type="match status" value="1"/>
</dbReference>
<proteinExistence type="inferred from homology"/>
<comment type="similarity">
    <text evidence="1">Belongs to the sulfotransferase 1 family.</text>
</comment>
<sequence length="295" mass="33998">LSLRYLSRVPLSEVFDGLIWPRTAVTPGSVRALSSREFGEDDIVIASYPKSGTTWVSEILSAIVHGEDTDALSSIMLEIRAPWLELDRSILPAGHFLNCPSAKFSKTKNVWITHLPLRHLPASIKLLYMARNPKDQAVSYYHFHKMTRYLGQQNDLAWDDFFSLFCSGALCWGDWFDHVLAYWKFAQANPNAKFIFYEDLKKDLLKGVTELEKFIDTHLTLERRSWVVEHCSFEAMKDNTMANRSLLPNFDDKIGKFMRKGIVGDWKNCFTTTQSEAFDELYKKKFEGSGLHFTF</sequence>
<evidence type="ECO:0000256" key="2">
    <source>
        <dbReference type="ARBA" id="ARBA00022679"/>
    </source>
</evidence>
<dbReference type="Proteomes" id="UP001328107">
    <property type="component" value="Unassembled WGS sequence"/>
</dbReference>
<dbReference type="SUPFAM" id="SSF52540">
    <property type="entry name" value="P-loop containing nucleoside triphosphate hydrolases"/>
    <property type="match status" value="1"/>
</dbReference>
<accession>A0AAN5CL63</accession>
<dbReference type="AlphaFoldDB" id="A0AAN5CL63"/>
<dbReference type="Gene3D" id="3.40.50.300">
    <property type="entry name" value="P-loop containing nucleotide triphosphate hydrolases"/>
    <property type="match status" value="1"/>
</dbReference>
<evidence type="ECO:0000259" key="3">
    <source>
        <dbReference type="Pfam" id="PF00685"/>
    </source>
</evidence>
<protein>
    <recommendedName>
        <fullName evidence="3">Sulfotransferase domain-containing protein</fullName>
    </recommendedName>
</protein>
<gene>
    <name evidence="4" type="ORF">PMAYCL1PPCAC_16601</name>
</gene>
<evidence type="ECO:0000313" key="5">
    <source>
        <dbReference type="Proteomes" id="UP001328107"/>
    </source>
</evidence>
<keyword evidence="5" id="KW-1185">Reference proteome</keyword>
<dbReference type="PANTHER" id="PTHR11783">
    <property type="entry name" value="SULFOTRANSFERASE SULT"/>
    <property type="match status" value="1"/>
</dbReference>
<keyword evidence="2" id="KW-0808">Transferase</keyword>
<reference evidence="5" key="1">
    <citation type="submission" date="2022-10" db="EMBL/GenBank/DDBJ databases">
        <title>Genome assembly of Pristionchus species.</title>
        <authorList>
            <person name="Yoshida K."/>
            <person name="Sommer R.J."/>
        </authorList>
    </citation>
    <scope>NUCLEOTIDE SEQUENCE [LARGE SCALE GENOMIC DNA]</scope>
    <source>
        <strain evidence="5">RS5460</strain>
    </source>
</reference>
<comment type="caution">
    <text evidence="4">The sequence shown here is derived from an EMBL/GenBank/DDBJ whole genome shotgun (WGS) entry which is preliminary data.</text>
</comment>